<accession>Q72LU2</accession>
<name>Q72LU2_LEPIC</name>
<dbReference type="EMBL" id="AE016823">
    <property type="protein sequence ID" value="AAS71997.1"/>
    <property type="molecule type" value="Genomic_DNA"/>
</dbReference>
<dbReference type="HOGENOM" id="CLU_1376681_0_0_12"/>
<feature type="transmembrane region" description="Helical" evidence="1">
    <location>
        <begin position="51"/>
        <end position="74"/>
    </location>
</feature>
<keyword evidence="1" id="KW-0812">Transmembrane</keyword>
<sequence length="211" mass="24286">MSFFHPGIFEGHFMSQITGFFSELKTSFDNLSQSIQSFLNTIEAIRSFLKILFSIIPLDLFLVLIFSLVLVYLFNTISPTTTRLNYTLGVLIISVLRAFFHQTLSQTWNLGPVSLTAIFLLTPAYFVSSLRFGFYFLKKIQKRKNELNPKNFEAGLNNIQKSFYTLMAKSYEELRSTDGKSSLDLNVLKEQITELERTIQGLKNFLDSEKK</sequence>
<dbReference type="KEGG" id="lic:LIC_13457"/>
<reference evidence="2 3" key="1">
    <citation type="journal article" date="2004" name="J. Bacteriol.">
        <title>Comparative genomics of two Leptospira interrogans serovars reveals novel insights into physiology and pathogenesis.</title>
        <authorList>
            <person name="Nascimento A.L."/>
            <person name="Ko A.I."/>
            <person name="Martins E.A."/>
            <person name="Monteiro-Vitorello C.B."/>
            <person name="Ho P.L."/>
            <person name="Haake D.A."/>
            <person name="Verjovski-Almeida S."/>
            <person name="Hartskeerl R.A."/>
            <person name="Marques M.V."/>
            <person name="Oliveira M.C."/>
            <person name="Menck C.F."/>
            <person name="Leite L.C."/>
            <person name="Carrer H."/>
            <person name="Coutinho L.L."/>
            <person name="Degrave W.M."/>
            <person name="Dellagostin O.A."/>
            <person name="El-Dorry H."/>
            <person name="Ferro E.S."/>
            <person name="Ferro M.I."/>
            <person name="Furlan L.R."/>
            <person name="Gamberini M."/>
            <person name="Giglioti E.A."/>
            <person name="Goes-Neto A."/>
            <person name="Goldman G.H."/>
            <person name="Goldman M.H."/>
            <person name="Harakava R."/>
            <person name="Jeronimo S.M."/>
            <person name="Junqueira-De-Azevedo I.L."/>
            <person name="Kimura E.T."/>
            <person name="Kuramae E.E."/>
            <person name="Lemos E.G."/>
            <person name="Lemos M.V."/>
            <person name="Marino C.L."/>
            <person name="Nunes L.R."/>
            <person name="De Oliveira R.C."/>
            <person name="Pereira G.G."/>
            <person name="Reis M.S."/>
            <person name="Schriefer A."/>
            <person name="Siqueira W.J."/>
            <person name="Sommer P."/>
            <person name="Tsai S.M."/>
            <person name="Simpson A.J."/>
            <person name="Ferro J.A."/>
            <person name="Camargo L.E."/>
            <person name="Kitajima J.P."/>
            <person name="Setubal J.C."/>
            <person name="Van Sluys M.A."/>
        </authorList>
    </citation>
    <scope>NUCLEOTIDE SEQUENCE [LARGE SCALE GENOMIC DNA]</scope>
    <source>
        <strain evidence="2 3">Fiocruz L1-130</strain>
    </source>
</reference>
<keyword evidence="1" id="KW-1133">Transmembrane helix</keyword>
<dbReference type="Proteomes" id="UP000007037">
    <property type="component" value="Chromosome I"/>
</dbReference>
<feature type="transmembrane region" description="Helical" evidence="1">
    <location>
        <begin position="116"/>
        <end position="137"/>
    </location>
</feature>
<keyword evidence="1" id="KW-0472">Membrane</keyword>
<dbReference type="AlphaFoldDB" id="Q72LU2"/>
<gene>
    <name evidence="2" type="ordered locus">LIC_13457</name>
</gene>
<organism evidence="2 3">
    <name type="scientific">Leptospira interrogans serogroup Icterohaemorrhagiae serovar copenhageni (strain Fiocruz L1-130)</name>
    <dbReference type="NCBI Taxonomy" id="267671"/>
    <lineage>
        <taxon>Bacteria</taxon>
        <taxon>Pseudomonadati</taxon>
        <taxon>Spirochaetota</taxon>
        <taxon>Spirochaetia</taxon>
        <taxon>Leptospirales</taxon>
        <taxon>Leptospiraceae</taxon>
        <taxon>Leptospira</taxon>
    </lineage>
</organism>
<evidence type="ECO:0000313" key="2">
    <source>
        <dbReference type="EMBL" id="AAS71997.1"/>
    </source>
</evidence>
<proteinExistence type="predicted"/>
<feature type="transmembrane region" description="Helical" evidence="1">
    <location>
        <begin position="86"/>
        <end position="104"/>
    </location>
</feature>
<protein>
    <submittedName>
        <fullName evidence="2">Uncharacterized protein</fullName>
    </submittedName>
</protein>
<evidence type="ECO:0000313" key="3">
    <source>
        <dbReference type="Proteomes" id="UP000007037"/>
    </source>
</evidence>
<evidence type="ECO:0000256" key="1">
    <source>
        <dbReference type="SAM" id="Phobius"/>
    </source>
</evidence>